<comment type="catalytic activity">
    <reaction evidence="11">
        <text>ATP + H2O = ADP + phosphate + H(+)</text>
        <dbReference type="Rhea" id="RHEA:13065"/>
        <dbReference type="ChEBI" id="CHEBI:15377"/>
        <dbReference type="ChEBI" id="CHEBI:15378"/>
        <dbReference type="ChEBI" id="CHEBI:30616"/>
        <dbReference type="ChEBI" id="CHEBI:43474"/>
        <dbReference type="ChEBI" id="CHEBI:456216"/>
    </reaction>
    <physiologicalReaction direction="left-to-right" evidence="11">
        <dbReference type="Rhea" id="RHEA:13066"/>
    </physiologicalReaction>
</comment>
<evidence type="ECO:0000256" key="7">
    <source>
        <dbReference type="ARBA" id="ARBA00022840"/>
    </source>
</evidence>
<evidence type="ECO:0000256" key="12">
    <source>
        <dbReference type="SAM" id="MobiDB-lite"/>
    </source>
</evidence>
<evidence type="ECO:0000256" key="10">
    <source>
        <dbReference type="ARBA" id="ARBA00023136"/>
    </source>
</evidence>
<organism evidence="15 16">
    <name type="scientific">Neolentinus lepideus HHB14362 ss-1</name>
    <dbReference type="NCBI Taxonomy" id="1314782"/>
    <lineage>
        <taxon>Eukaryota</taxon>
        <taxon>Fungi</taxon>
        <taxon>Dikarya</taxon>
        <taxon>Basidiomycota</taxon>
        <taxon>Agaricomycotina</taxon>
        <taxon>Agaricomycetes</taxon>
        <taxon>Gloeophyllales</taxon>
        <taxon>Gloeophyllaceae</taxon>
        <taxon>Neolentinus</taxon>
    </lineage>
</organism>
<dbReference type="Pfam" id="PF00004">
    <property type="entry name" value="AAA"/>
    <property type="match status" value="1"/>
</dbReference>
<evidence type="ECO:0000256" key="2">
    <source>
        <dbReference type="ARBA" id="ARBA00007448"/>
    </source>
</evidence>
<dbReference type="InterPro" id="IPR027417">
    <property type="entry name" value="P-loop_NTPase"/>
</dbReference>
<evidence type="ECO:0000256" key="3">
    <source>
        <dbReference type="ARBA" id="ARBA00022692"/>
    </source>
</evidence>
<dbReference type="InterPro" id="IPR057495">
    <property type="entry name" value="AAA_lid_BCS1"/>
</dbReference>
<gene>
    <name evidence="15" type="ORF">NEOLEDRAFT_1073369</name>
</gene>
<dbReference type="InterPro" id="IPR003593">
    <property type="entry name" value="AAA+_ATPase"/>
</dbReference>
<keyword evidence="4" id="KW-0547">Nucleotide-binding</keyword>
<dbReference type="InParanoid" id="A0A165PX13"/>
<dbReference type="Proteomes" id="UP000076761">
    <property type="component" value="Unassembled WGS sequence"/>
</dbReference>
<accession>A0A165PX13</accession>
<comment type="subcellular location">
    <subcellularLocation>
        <location evidence="1">Mitochondrion inner membrane</location>
        <topology evidence="1">Single-pass membrane protein</topology>
    </subcellularLocation>
</comment>
<protein>
    <submittedName>
        <fullName evidence="15">p-loop containing nucleoside triphosphate hydrolase protein</fullName>
    </submittedName>
</protein>
<dbReference type="Pfam" id="PF25426">
    <property type="entry name" value="AAA_lid_BCS1"/>
    <property type="match status" value="1"/>
</dbReference>
<feature type="domain" description="BCS1 N-terminal" evidence="14">
    <location>
        <begin position="42"/>
        <end position="222"/>
    </location>
</feature>
<dbReference type="SUPFAM" id="SSF52540">
    <property type="entry name" value="P-loop containing nucleoside triphosphate hydrolases"/>
    <property type="match status" value="1"/>
</dbReference>
<dbReference type="SMART" id="SM00382">
    <property type="entry name" value="AAA"/>
    <property type="match status" value="1"/>
</dbReference>
<keyword evidence="3" id="KW-0812">Transmembrane</keyword>
<keyword evidence="5" id="KW-0999">Mitochondrion inner membrane</keyword>
<keyword evidence="7" id="KW-0067">ATP-binding</keyword>
<dbReference type="InterPro" id="IPR050747">
    <property type="entry name" value="Mitochondrial_chaperone_BCS1"/>
</dbReference>
<reference evidence="15 16" key="1">
    <citation type="journal article" date="2016" name="Mol. Biol. Evol.">
        <title>Comparative Genomics of Early-Diverging Mushroom-Forming Fungi Provides Insights into the Origins of Lignocellulose Decay Capabilities.</title>
        <authorList>
            <person name="Nagy L.G."/>
            <person name="Riley R."/>
            <person name="Tritt A."/>
            <person name="Adam C."/>
            <person name="Daum C."/>
            <person name="Floudas D."/>
            <person name="Sun H."/>
            <person name="Yadav J.S."/>
            <person name="Pangilinan J."/>
            <person name="Larsson K.H."/>
            <person name="Matsuura K."/>
            <person name="Barry K."/>
            <person name="Labutti K."/>
            <person name="Kuo R."/>
            <person name="Ohm R.A."/>
            <person name="Bhattacharya S.S."/>
            <person name="Shirouzu T."/>
            <person name="Yoshinaga Y."/>
            <person name="Martin F.M."/>
            <person name="Grigoriev I.V."/>
            <person name="Hibbett D.S."/>
        </authorList>
    </citation>
    <scope>NUCLEOTIDE SEQUENCE [LARGE SCALE GENOMIC DNA]</scope>
    <source>
        <strain evidence="15 16">HHB14362 ss-1</strain>
    </source>
</reference>
<evidence type="ECO:0000259" key="13">
    <source>
        <dbReference type="SMART" id="SM00382"/>
    </source>
</evidence>
<feature type="domain" description="AAA+ ATPase" evidence="13">
    <location>
        <begin position="253"/>
        <end position="405"/>
    </location>
</feature>
<feature type="compositionally biased region" description="Polar residues" evidence="12">
    <location>
        <begin position="343"/>
        <end position="352"/>
    </location>
</feature>
<dbReference type="InterPro" id="IPR014851">
    <property type="entry name" value="BCS1_N"/>
</dbReference>
<dbReference type="Pfam" id="PF08740">
    <property type="entry name" value="BCS1_N"/>
    <property type="match status" value="1"/>
</dbReference>
<evidence type="ECO:0000256" key="5">
    <source>
        <dbReference type="ARBA" id="ARBA00022792"/>
    </source>
</evidence>
<dbReference type="SMART" id="SM01024">
    <property type="entry name" value="BCS1_N"/>
    <property type="match status" value="1"/>
</dbReference>
<dbReference type="EMBL" id="KV425605">
    <property type="protein sequence ID" value="KZT21605.1"/>
    <property type="molecule type" value="Genomic_DNA"/>
</dbReference>
<feature type="compositionally biased region" description="Low complexity" evidence="12">
    <location>
        <begin position="331"/>
        <end position="342"/>
    </location>
</feature>
<evidence type="ECO:0000256" key="11">
    <source>
        <dbReference type="ARBA" id="ARBA00048778"/>
    </source>
</evidence>
<proteinExistence type="inferred from homology"/>
<evidence type="ECO:0000256" key="1">
    <source>
        <dbReference type="ARBA" id="ARBA00004434"/>
    </source>
</evidence>
<keyword evidence="16" id="KW-1185">Reference proteome</keyword>
<keyword evidence="6 15" id="KW-0378">Hydrolase</keyword>
<dbReference type="InterPro" id="IPR003959">
    <property type="entry name" value="ATPase_AAA_core"/>
</dbReference>
<keyword evidence="10" id="KW-0472">Membrane</keyword>
<dbReference type="AlphaFoldDB" id="A0A165PX13"/>
<dbReference type="Gene3D" id="3.40.50.300">
    <property type="entry name" value="P-loop containing nucleotide triphosphate hydrolases"/>
    <property type="match status" value="1"/>
</dbReference>
<evidence type="ECO:0000313" key="16">
    <source>
        <dbReference type="Proteomes" id="UP000076761"/>
    </source>
</evidence>
<keyword evidence="9" id="KW-0496">Mitochondrion</keyword>
<dbReference type="STRING" id="1314782.A0A165PX13"/>
<evidence type="ECO:0000259" key="14">
    <source>
        <dbReference type="SMART" id="SM01024"/>
    </source>
</evidence>
<dbReference type="GO" id="GO:0005524">
    <property type="term" value="F:ATP binding"/>
    <property type="evidence" value="ECO:0007669"/>
    <property type="project" value="UniProtKB-KW"/>
</dbReference>
<feature type="region of interest" description="Disordered" evidence="12">
    <location>
        <begin position="323"/>
        <end position="352"/>
    </location>
</feature>
<dbReference type="GO" id="GO:0016887">
    <property type="term" value="F:ATP hydrolysis activity"/>
    <property type="evidence" value="ECO:0007669"/>
    <property type="project" value="InterPro"/>
</dbReference>
<dbReference type="GO" id="GO:0005743">
    <property type="term" value="C:mitochondrial inner membrane"/>
    <property type="evidence" value="ECO:0007669"/>
    <property type="project" value="UniProtKB-SubCell"/>
</dbReference>
<evidence type="ECO:0000256" key="9">
    <source>
        <dbReference type="ARBA" id="ARBA00023128"/>
    </source>
</evidence>
<dbReference type="OrthoDB" id="10251412at2759"/>
<keyword evidence="8" id="KW-1133">Transmembrane helix</keyword>
<evidence type="ECO:0000256" key="6">
    <source>
        <dbReference type="ARBA" id="ARBA00022801"/>
    </source>
</evidence>
<evidence type="ECO:0000256" key="8">
    <source>
        <dbReference type="ARBA" id="ARBA00022989"/>
    </source>
</evidence>
<sequence>MNRNATDSPVSASFLKSESRNLGSFLALMFSFPALRDWLQFIVVGGILDALRRTLSELWARCLAFFFISVSFQEDDPCYDWMMVWLSKHPSWNGARDLEITTRSFGLASKGLLLPNEEGESGARKLAFLPSLSKTHTMWYKHRWLTVCRFRNNTGYYGRAEETLTFSIMTRDHKILASLLREAKDAYKAAQEHSISIYISDTGYHETWRHVASRPKRPLQSIVLDPGVKELLLNDAREFLESKEWYVDRGIPFRRGYLLYGAPGTGKTSIIHSLAGELGLDVYIISLSKAGMDDGKLSELLSELPEKCIAIMEDVDVAFHQSITREPGPSSPAKTSSESTSTFVTKGSPPSSSRLTLSGLLNALDGVGAQEGRILYATTNKYHALDPALCRPGRMDLHLEFKLASRLQAKELFKCFYLPVSSRNKFGAIAEEGSGSPDCSDSGTEDECKFPACVRDTRQSTLHPVDAQAGDQGCEEAPHGPKDILVFASCFAGTIPDREFSMASLQGYLMGYKQQPCNAVRHAPAWVKKEKATSNRLHVLQIGSRG</sequence>
<comment type="similarity">
    <text evidence="2">Belongs to the AAA ATPase family. BCS1 subfamily.</text>
</comment>
<evidence type="ECO:0000256" key="4">
    <source>
        <dbReference type="ARBA" id="ARBA00022741"/>
    </source>
</evidence>
<dbReference type="PANTHER" id="PTHR23070">
    <property type="entry name" value="BCS1 AAA-TYPE ATPASE"/>
    <property type="match status" value="1"/>
</dbReference>
<evidence type="ECO:0000313" key="15">
    <source>
        <dbReference type="EMBL" id="KZT21605.1"/>
    </source>
</evidence>
<name>A0A165PX13_9AGAM</name>